<dbReference type="Proteomes" id="UP000308267">
    <property type="component" value="Unassembled WGS sequence"/>
</dbReference>
<gene>
    <name evidence="1" type="ORF">CRM22_005542</name>
</gene>
<proteinExistence type="predicted"/>
<reference evidence="1 2" key="1">
    <citation type="journal article" date="2019" name="BMC Genomics">
        <title>New insights from Opisthorchis felineus genome: update on genomics of the epidemiologically important liver flukes.</title>
        <authorList>
            <person name="Ershov N.I."/>
            <person name="Mordvinov V.A."/>
            <person name="Prokhortchouk E.B."/>
            <person name="Pakharukova M.Y."/>
            <person name="Gunbin K.V."/>
            <person name="Ustyantsev K."/>
            <person name="Genaev M.A."/>
            <person name="Blinov A.G."/>
            <person name="Mazur A."/>
            <person name="Boulygina E."/>
            <person name="Tsygankova S."/>
            <person name="Khrameeva E."/>
            <person name="Chekanov N."/>
            <person name="Fan G."/>
            <person name="Xiao A."/>
            <person name="Zhang H."/>
            <person name="Xu X."/>
            <person name="Yang H."/>
            <person name="Solovyev V."/>
            <person name="Lee S.M."/>
            <person name="Liu X."/>
            <person name="Afonnikov D.A."/>
            <person name="Skryabin K.G."/>
        </authorList>
    </citation>
    <scope>NUCLEOTIDE SEQUENCE [LARGE SCALE GENOMIC DNA]</scope>
    <source>
        <strain evidence="1">AK-0245</strain>
        <tissue evidence="1">Whole organism</tissue>
    </source>
</reference>
<feature type="non-terminal residue" evidence="1">
    <location>
        <position position="1"/>
    </location>
</feature>
<evidence type="ECO:0000313" key="1">
    <source>
        <dbReference type="EMBL" id="TGZ66039.1"/>
    </source>
</evidence>
<organism evidence="1 2">
    <name type="scientific">Opisthorchis felineus</name>
    <dbReference type="NCBI Taxonomy" id="147828"/>
    <lineage>
        <taxon>Eukaryota</taxon>
        <taxon>Metazoa</taxon>
        <taxon>Spiralia</taxon>
        <taxon>Lophotrochozoa</taxon>
        <taxon>Platyhelminthes</taxon>
        <taxon>Trematoda</taxon>
        <taxon>Digenea</taxon>
        <taxon>Opisthorchiida</taxon>
        <taxon>Opisthorchiata</taxon>
        <taxon>Opisthorchiidae</taxon>
        <taxon>Opisthorchis</taxon>
    </lineage>
</organism>
<evidence type="ECO:0000313" key="2">
    <source>
        <dbReference type="Proteomes" id="UP000308267"/>
    </source>
</evidence>
<comment type="caution">
    <text evidence="1">The sequence shown here is derived from an EMBL/GenBank/DDBJ whole genome shotgun (WGS) entry which is preliminary data.</text>
</comment>
<protein>
    <submittedName>
        <fullName evidence="1">Uncharacterized protein</fullName>
    </submittedName>
</protein>
<name>A0A4S2LWH5_OPIFE</name>
<dbReference type="EMBL" id="SJOL01006468">
    <property type="protein sequence ID" value="TGZ66039.1"/>
    <property type="molecule type" value="Genomic_DNA"/>
</dbReference>
<accession>A0A4S2LWH5</accession>
<feature type="non-terminal residue" evidence="1">
    <location>
        <position position="98"/>
    </location>
</feature>
<dbReference type="OrthoDB" id="10496764at2759"/>
<keyword evidence="2" id="KW-1185">Reference proteome</keyword>
<dbReference type="AlphaFoldDB" id="A0A4S2LWH5"/>
<sequence>ISGKVFSDGQLSVDICWLIDTSDPQASGEKLGKYGLLTYDYGTYVEDTLYVDLDLLSLNEMSQGSEQCRFNGYWAPTHKLFCKSDLTFLVIVEVVTGN</sequence>